<dbReference type="InterPro" id="IPR022790">
    <property type="entry name" value="GH26_dom"/>
</dbReference>
<dbReference type="InterPro" id="IPR002105">
    <property type="entry name" value="Dockerin_1_rpt"/>
</dbReference>
<evidence type="ECO:0000256" key="2">
    <source>
        <dbReference type="ARBA" id="ARBA00022801"/>
    </source>
</evidence>
<dbReference type="OrthoDB" id="9802773at2"/>
<dbReference type="PANTHER" id="PTHR40079">
    <property type="entry name" value="MANNAN ENDO-1,4-BETA-MANNOSIDASE E-RELATED"/>
    <property type="match status" value="1"/>
</dbReference>
<evidence type="ECO:0000256" key="4">
    <source>
        <dbReference type="PROSITE-ProRule" id="PRU01100"/>
    </source>
</evidence>
<evidence type="ECO:0000256" key="5">
    <source>
        <dbReference type="SAM" id="SignalP"/>
    </source>
</evidence>
<dbReference type="PROSITE" id="PS51764">
    <property type="entry name" value="GH26"/>
    <property type="match status" value="1"/>
</dbReference>
<dbReference type="InterPro" id="IPR036439">
    <property type="entry name" value="Dockerin_dom_sf"/>
</dbReference>
<dbReference type="GO" id="GO:0006080">
    <property type="term" value="P:substituted mannan metabolic process"/>
    <property type="evidence" value="ECO:0007669"/>
    <property type="project" value="InterPro"/>
</dbReference>
<dbReference type="GO" id="GO:0016985">
    <property type="term" value="F:mannan endo-1,4-beta-mannosidase activity"/>
    <property type="evidence" value="ECO:0007669"/>
    <property type="project" value="InterPro"/>
</dbReference>
<sequence length="369" mass="41631">MFKKFLVSLIVFSMLVTCCITAQTYAAELKIGAWVGVQPTEAELTAYQGLQQRKLDIVHQFINWSTNFDWVKPYADAVYKNSSTLMITWEPWEYNTADIKDGRADAYITKMAQDIKSYGKEIWLRPLHEANGNWYPWAIGYPGKVNTNDTYKAAFKHIVTIFRNNGVSNVKWVYTVNCSNVGDGTSYTGFYPGDDYVDYTSIDGYNWGTTQSWGSVWQTFDEIFSQPYNALKAIDKPIMIAEWASTEIGGDKAKWISESFNTISASYSRIFAAVWFSENKETDWRINSSSTALEAYRRAVSPAAVKYGDLNNDQEVNSTDFAILKAFLLGIIKDVDRTAADLNADGDVNSTDSAIMKRYILGIITTLPV</sequence>
<dbReference type="PANTHER" id="PTHR40079:SF4">
    <property type="entry name" value="GH26 DOMAIN-CONTAINING PROTEIN-RELATED"/>
    <property type="match status" value="1"/>
</dbReference>
<feature type="active site" description="Proton donor" evidence="4">
    <location>
        <position position="129"/>
    </location>
</feature>
<keyword evidence="3 4" id="KW-0326">Glycosidase</keyword>
<evidence type="ECO:0000256" key="3">
    <source>
        <dbReference type="ARBA" id="ARBA00023295"/>
    </source>
</evidence>
<comment type="similarity">
    <text evidence="1 4">Belongs to the glycosyl hydrolase 26 family.</text>
</comment>
<evidence type="ECO:0000259" key="7">
    <source>
        <dbReference type="PROSITE" id="PS51766"/>
    </source>
</evidence>
<dbReference type="GO" id="GO:0000272">
    <property type="term" value="P:polysaccharide catabolic process"/>
    <property type="evidence" value="ECO:0007669"/>
    <property type="project" value="InterPro"/>
</dbReference>
<keyword evidence="9" id="KW-1185">Reference proteome</keyword>
<proteinExistence type="inferred from homology"/>
<dbReference type="RefSeq" id="WP_114298202.1">
    <property type="nucleotide sequence ID" value="NZ_QPJT01000013.1"/>
</dbReference>
<dbReference type="Gene3D" id="3.20.20.80">
    <property type="entry name" value="Glycosidases"/>
    <property type="match status" value="1"/>
</dbReference>
<gene>
    <name evidence="8" type="ORF">DFR58_113137</name>
</gene>
<keyword evidence="5" id="KW-0732">Signal</keyword>
<dbReference type="Pfam" id="PF00404">
    <property type="entry name" value="Dockerin_1"/>
    <property type="match status" value="1"/>
</dbReference>
<feature type="active site" description="Nucleophile" evidence="4">
    <location>
        <position position="242"/>
    </location>
</feature>
<evidence type="ECO:0000313" key="8">
    <source>
        <dbReference type="EMBL" id="RCX15554.1"/>
    </source>
</evidence>
<dbReference type="PROSITE" id="PS51766">
    <property type="entry name" value="DOCKERIN"/>
    <property type="match status" value="1"/>
</dbReference>
<comment type="caution">
    <text evidence="8">The sequence shown here is derived from an EMBL/GenBank/DDBJ whole genome shotgun (WGS) entry which is preliminary data.</text>
</comment>
<dbReference type="Proteomes" id="UP000253034">
    <property type="component" value="Unassembled WGS sequence"/>
</dbReference>
<evidence type="ECO:0000259" key="6">
    <source>
        <dbReference type="PROSITE" id="PS51764"/>
    </source>
</evidence>
<protein>
    <submittedName>
        <fullName evidence="8">Dockerin type I repeat protein</fullName>
    </submittedName>
</protein>
<evidence type="ECO:0000256" key="1">
    <source>
        <dbReference type="ARBA" id="ARBA00007754"/>
    </source>
</evidence>
<dbReference type="Gene3D" id="1.10.1330.10">
    <property type="entry name" value="Dockerin domain"/>
    <property type="match status" value="1"/>
</dbReference>
<feature type="domain" description="GH26" evidence="6">
    <location>
        <begin position="1"/>
        <end position="296"/>
    </location>
</feature>
<feature type="chain" id="PRO_5016762026" evidence="5">
    <location>
        <begin position="23"/>
        <end position="369"/>
    </location>
</feature>
<dbReference type="AlphaFoldDB" id="A0A369B7A0"/>
<dbReference type="PROSITE" id="PS00448">
    <property type="entry name" value="CLOS_CELLULOSOME_RPT"/>
    <property type="match status" value="1"/>
</dbReference>
<dbReference type="InterPro" id="IPR017853">
    <property type="entry name" value="GH"/>
</dbReference>
<dbReference type="EMBL" id="QPJT01000013">
    <property type="protein sequence ID" value="RCX15554.1"/>
    <property type="molecule type" value="Genomic_DNA"/>
</dbReference>
<dbReference type="SUPFAM" id="SSF63446">
    <property type="entry name" value="Type I dockerin domain"/>
    <property type="match status" value="1"/>
</dbReference>
<feature type="domain" description="Dockerin" evidence="7">
    <location>
        <begin position="303"/>
        <end position="369"/>
    </location>
</feature>
<accession>A0A369B7A0</accession>
<evidence type="ECO:0000313" key="9">
    <source>
        <dbReference type="Proteomes" id="UP000253034"/>
    </source>
</evidence>
<dbReference type="Pfam" id="PF02156">
    <property type="entry name" value="Glyco_hydro_26"/>
    <property type="match status" value="1"/>
</dbReference>
<keyword evidence="2 4" id="KW-0378">Hydrolase</keyword>
<name>A0A369B7A0_9FIRM</name>
<dbReference type="SUPFAM" id="SSF51445">
    <property type="entry name" value="(Trans)glycosidases"/>
    <property type="match status" value="1"/>
</dbReference>
<dbReference type="InterPro" id="IPR000805">
    <property type="entry name" value="Glyco_hydro_26"/>
</dbReference>
<dbReference type="InterPro" id="IPR016134">
    <property type="entry name" value="Dockerin_dom"/>
</dbReference>
<reference evidence="8 9" key="1">
    <citation type="submission" date="2018-07" db="EMBL/GenBank/DDBJ databases">
        <title>Genomic Encyclopedia of Type Strains, Phase IV (KMG-IV): sequencing the most valuable type-strain genomes for metagenomic binning, comparative biology and taxonomic classification.</title>
        <authorList>
            <person name="Goeker M."/>
        </authorList>
    </citation>
    <scope>NUCLEOTIDE SEQUENCE [LARGE SCALE GENOMIC DNA]</scope>
    <source>
        <strain evidence="8 9">DSM 27016</strain>
    </source>
</reference>
<organism evidence="8 9">
    <name type="scientific">Anaerobacterium chartisolvens</name>
    <dbReference type="NCBI Taxonomy" id="1297424"/>
    <lineage>
        <taxon>Bacteria</taxon>
        <taxon>Bacillati</taxon>
        <taxon>Bacillota</taxon>
        <taxon>Clostridia</taxon>
        <taxon>Eubacteriales</taxon>
        <taxon>Oscillospiraceae</taxon>
        <taxon>Anaerobacterium</taxon>
    </lineage>
</organism>
<feature type="signal peptide" evidence="5">
    <location>
        <begin position="1"/>
        <end position="22"/>
    </location>
</feature>
<dbReference type="CDD" id="cd14256">
    <property type="entry name" value="Dockerin_I"/>
    <property type="match status" value="1"/>
</dbReference>